<evidence type="ECO:0000313" key="2">
    <source>
        <dbReference type="EMBL" id="MEF7615254.1"/>
    </source>
</evidence>
<dbReference type="Proteomes" id="UP001336250">
    <property type="component" value="Unassembled WGS sequence"/>
</dbReference>
<dbReference type="AlphaFoldDB" id="A0AAW9QHY8"/>
<name>A0AAW9QHY8_9BURK</name>
<protein>
    <submittedName>
        <fullName evidence="2">AzlD domain-containing protein</fullName>
    </submittedName>
</protein>
<reference evidence="2 3" key="1">
    <citation type="submission" date="2024-02" db="EMBL/GenBank/DDBJ databases">
        <title>Genome sequence of Aquincola sp. MAHUQ-54.</title>
        <authorList>
            <person name="Huq M.A."/>
        </authorList>
    </citation>
    <scope>NUCLEOTIDE SEQUENCE [LARGE SCALE GENOMIC DNA]</scope>
    <source>
        <strain evidence="2 3">MAHUQ-54</strain>
    </source>
</reference>
<keyword evidence="1" id="KW-0472">Membrane</keyword>
<proteinExistence type="predicted"/>
<accession>A0AAW9QHY8</accession>
<keyword evidence="1" id="KW-1133">Transmembrane helix</keyword>
<feature type="transmembrane region" description="Helical" evidence="1">
    <location>
        <begin position="88"/>
        <end position="107"/>
    </location>
</feature>
<evidence type="ECO:0000313" key="3">
    <source>
        <dbReference type="Proteomes" id="UP001336250"/>
    </source>
</evidence>
<dbReference type="EMBL" id="JAZIBG010000028">
    <property type="protein sequence ID" value="MEF7615254.1"/>
    <property type="molecule type" value="Genomic_DNA"/>
</dbReference>
<gene>
    <name evidence="2" type="ORF">V4F39_15130</name>
</gene>
<keyword evidence="3" id="KW-1185">Reference proteome</keyword>
<feature type="transmembrane region" description="Helical" evidence="1">
    <location>
        <begin position="6"/>
        <end position="26"/>
    </location>
</feature>
<feature type="transmembrane region" description="Helical" evidence="1">
    <location>
        <begin position="46"/>
        <end position="68"/>
    </location>
</feature>
<dbReference type="RefSeq" id="WP_332290429.1">
    <property type="nucleotide sequence ID" value="NZ_JAZIBG010000028.1"/>
</dbReference>
<dbReference type="Pfam" id="PF05437">
    <property type="entry name" value="AzlD"/>
    <property type="match status" value="1"/>
</dbReference>
<organism evidence="2 3">
    <name type="scientific">Aquincola agrisoli</name>
    <dbReference type="NCBI Taxonomy" id="3119538"/>
    <lineage>
        <taxon>Bacteria</taxon>
        <taxon>Pseudomonadati</taxon>
        <taxon>Pseudomonadota</taxon>
        <taxon>Betaproteobacteria</taxon>
        <taxon>Burkholderiales</taxon>
        <taxon>Sphaerotilaceae</taxon>
        <taxon>Aquincola</taxon>
    </lineage>
</organism>
<sequence>MSTWETIVTIVGLAAITVLTRSFFLIPDREVPIPAWLREGLRYAPLAAMVAVVVPELVLVQGELIGTWRDARLFGAAAGGLWFWWRRGMLGTIVAGTATMLLLRFGLGW</sequence>
<dbReference type="InterPro" id="IPR008407">
    <property type="entry name" value="Brnchd-chn_aa_trnsp_AzlD"/>
</dbReference>
<keyword evidence="1" id="KW-0812">Transmembrane</keyword>
<comment type="caution">
    <text evidence="2">The sequence shown here is derived from an EMBL/GenBank/DDBJ whole genome shotgun (WGS) entry which is preliminary data.</text>
</comment>
<evidence type="ECO:0000256" key="1">
    <source>
        <dbReference type="SAM" id="Phobius"/>
    </source>
</evidence>